<keyword evidence="1" id="KW-0812">Transmembrane</keyword>
<dbReference type="AlphaFoldDB" id="E0TF67"/>
<dbReference type="eggNOG" id="COG3030">
    <property type="taxonomic scope" value="Bacteria"/>
</dbReference>
<dbReference type="KEGG" id="pbr:PB2503_04552"/>
<proteinExistence type="predicted"/>
<dbReference type="OrthoDB" id="9792788at2"/>
<keyword evidence="1" id="KW-0472">Membrane</keyword>
<dbReference type="STRING" id="314260.PB2503_04552"/>
<evidence type="ECO:0000313" key="3">
    <source>
        <dbReference type="Proteomes" id="UP000001302"/>
    </source>
</evidence>
<reference evidence="2 3" key="2">
    <citation type="journal article" date="2011" name="J. Bacteriol.">
        <title>Complete genome sequence of strain HTCC2503T of Parvularcula bermudensis, the type species of the order "Parvularculales" in the class Alphaproteobacteria.</title>
        <authorList>
            <person name="Oh H.M."/>
            <person name="Kang I."/>
            <person name="Vergin K.L."/>
            <person name="Kang D."/>
            <person name="Rhee K.H."/>
            <person name="Giovannoni S.J."/>
            <person name="Cho J.C."/>
        </authorList>
    </citation>
    <scope>NUCLEOTIDE SEQUENCE [LARGE SCALE GENOMIC DNA]</scope>
    <source>
        <strain evidence="3">ATCC BAA-594 / HTCC2503 / KCTC 12087</strain>
    </source>
</reference>
<evidence type="ECO:0000313" key="2">
    <source>
        <dbReference type="EMBL" id="ADM08985.1"/>
    </source>
</evidence>
<dbReference type="InterPro" id="IPR007313">
    <property type="entry name" value="FxsA"/>
</dbReference>
<dbReference type="PANTHER" id="PTHR35335">
    <property type="entry name" value="UPF0716 PROTEIN FXSA"/>
    <property type="match status" value="1"/>
</dbReference>
<name>E0TF67_PARBH</name>
<keyword evidence="1" id="KW-1133">Transmembrane helix</keyword>
<dbReference type="EMBL" id="CP002156">
    <property type="protein sequence ID" value="ADM08985.1"/>
    <property type="molecule type" value="Genomic_DNA"/>
</dbReference>
<gene>
    <name evidence="2" type="ordered locus">PB2503_04552</name>
</gene>
<dbReference type="PANTHER" id="PTHR35335:SF1">
    <property type="entry name" value="UPF0716 PROTEIN FXSA"/>
    <property type="match status" value="1"/>
</dbReference>
<evidence type="ECO:0000256" key="1">
    <source>
        <dbReference type="SAM" id="Phobius"/>
    </source>
</evidence>
<dbReference type="HOGENOM" id="CLU_085083_5_1_5"/>
<accession>E0TF67</accession>
<protein>
    <submittedName>
        <fullName evidence="2">FxsA</fullName>
    </submittedName>
</protein>
<dbReference type="Pfam" id="PF04186">
    <property type="entry name" value="FxsA"/>
    <property type="match status" value="1"/>
</dbReference>
<dbReference type="NCBIfam" id="NF008528">
    <property type="entry name" value="PRK11463.1-2"/>
    <property type="match status" value="1"/>
</dbReference>
<reference evidence="3" key="1">
    <citation type="submission" date="2010-08" db="EMBL/GenBank/DDBJ databases">
        <title>Genome sequence of Parvularcula bermudensis HTCC2503.</title>
        <authorList>
            <person name="Kang D.-M."/>
            <person name="Oh H.-M."/>
            <person name="Cho J.-C."/>
        </authorList>
    </citation>
    <scope>NUCLEOTIDE SEQUENCE [LARGE SCALE GENOMIC DNA]</scope>
    <source>
        <strain evidence="3">ATCC BAA-594 / HTCC2503 / KCTC 12087</strain>
    </source>
</reference>
<dbReference type="RefSeq" id="WP_013299959.1">
    <property type="nucleotide sequence ID" value="NC_014414.1"/>
</dbReference>
<sequence>MIIVLFLLLLSMPIIEIVLFVQIAQGIGWLSVIALAFLTAIIGTAIIRVQGFRALGQFRDSMRHGDVPVEPAVDGVFLLIAAPLLMTPGFVTDGLGFALLVPPVRHMLARIALKRLKRAIDSGAIQVRRY</sequence>
<feature type="transmembrane region" description="Helical" evidence="1">
    <location>
        <begin position="27"/>
        <end position="47"/>
    </location>
</feature>
<dbReference type="Proteomes" id="UP000001302">
    <property type="component" value="Chromosome"/>
</dbReference>
<organism evidence="2 3">
    <name type="scientific">Parvularcula bermudensis (strain ATCC BAA-594 / HTCC2503 / KCTC 12087)</name>
    <dbReference type="NCBI Taxonomy" id="314260"/>
    <lineage>
        <taxon>Bacteria</taxon>
        <taxon>Pseudomonadati</taxon>
        <taxon>Pseudomonadota</taxon>
        <taxon>Alphaproteobacteria</taxon>
        <taxon>Parvularculales</taxon>
        <taxon>Parvularculaceae</taxon>
        <taxon>Parvularcula</taxon>
    </lineage>
</organism>
<dbReference type="GO" id="GO:0016020">
    <property type="term" value="C:membrane"/>
    <property type="evidence" value="ECO:0007669"/>
    <property type="project" value="InterPro"/>
</dbReference>
<keyword evidence="3" id="KW-1185">Reference proteome</keyword>